<reference evidence="7" key="1">
    <citation type="submission" date="2011-05" db="EMBL/GenBank/DDBJ databases">
        <title>The genome sequence of Vittaforma corneae strain ATCC 50505.</title>
        <authorList>
            <consortium name="The Broad Institute Genome Sequencing Platform"/>
            <person name="Cuomo C."/>
            <person name="Didier E."/>
            <person name="Bowers L."/>
            <person name="Young S.K."/>
            <person name="Zeng Q."/>
            <person name="Gargeya S."/>
            <person name="Fitzgerald M."/>
            <person name="Haas B."/>
            <person name="Abouelleil A."/>
            <person name="Alvarado L."/>
            <person name="Arachchi H.M."/>
            <person name="Berlin A."/>
            <person name="Chapman S.B."/>
            <person name="Gearin G."/>
            <person name="Goldberg J."/>
            <person name="Griggs A."/>
            <person name="Gujja S."/>
            <person name="Hansen M."/>
            <person name="Heiman D."/>
            <person name="Howarth C."/>
            <person name="Larimer J."/>
            <person name="Lui A."/>
            <person name="MacDonald P.J.P."/>
            <person name="McCowen C."/>
            <person name="Montmayeur A."/>
            <person name="Murphy C."/>
            <person name="Neiman D."/>
            <person name="Pearson M."/>
            <person name="Priest M."/>
            <person name="Roberts A."/>
            <person name="Saif S."/>
            <person name="Shea T."/>
            <person name="Sisk P."/>
            <person name="Stolte C."/>
            <person name="Sykes S."/>
            <person name="Wortman J."/>
            <person name="Nusbaum C."/>
            <person name="Birren B."/>
        </authorList>
    </citation>
    <scope>NUCLEOTIDE SEQUENCE [LARGE SCALE GENOMIC DNA]</scope>
    <source>
        <strain evidence="7">ATCC 50505</strain>
    </source>
</reference>
<name>L2GN83_VITCO</name>
<accession>L2GN83</accession>
<proteinExistence type="inferred from homology"/>
<feature type="domain" description="GINS subunit" evidence="5">
    <location>
        <begin position="65"/>
        <end position="145"/>
    </location>
</feature>
<dbReference type="Gene3D" id="3.40.5.50">
    <property type="match status" value="1"/>
</dbReference>
<comment type="subcellular location">
    <subcellularLocation>
        <location evidence="1">Nucleus</location>
    </subcellularLocation>
</comment>
<evidence type="ECO:0000256" key="1">
    <source>
        <dbReference type="ARBA" id="ARBA00004123"/>
    </source>
</evidence>
<dbReference type="OrthoDB" id="1938138at2759"/>
<keyword evidence="4" id="KW-0539">Nucleus</keyword>
<dbReference type="EMBL" id="JH370133">
    <property type="protein sequence ID" value="ELA42291.1"/>
    <property type="molecule type" value="Genomic_DNA"/>
</dbReference>
<evidence type="ECO:0000313" key="7">
    <source>
        <dbReference type="Proteomes" id="UP000011082"/>
    </source>
</evidence>
<dbReference type="RefSeq" id="XP_007604142.1">
    <property type="nucleotide sequence ID" value="XM_007604080.1"/>
</dbReference>
<evidence type="ECO:0000256" key="2">
    <source>
        <dbReference type="ARBA" id="ARBA00010565"/>
    </source>
</evidence>
<dbReference type="InterPro" id="IPR021151">
    <property type="entry name" value="GINS_A"/>
</dbReference>
<dbReference type="InParanoid" id="L2GN83"/>
<dbReference type="PANTHER" id="PTHR12772:SF0">
    <property type="entry name" value="DNA REPLICATION COMPLEX GINS PROTEIN PSF2"/>
    <property type="match status" value="1"/>
</dbReference>
<evidence type="ECO:0000256" key="3">
    <source>
        <dbReference type="ARBA" id="ARBA00022705"/>
    </source>
</evidence>
<dbReference type="InterPro" id="IPR036224">
    <property type="entry name" value="GINS_bundle-like_dom_sf"/>
</dbReference>
<dbReference type="CDD" id="cd11712">
    <property type="entry name" value="GINS_A_psf2"/>
    <property type="match status" value="1"/>
</dbReference>
<dbReference type="VEuPathDB" id="MicrosporidiaDB:VICG_00691"/>
<dbReference type="Gene3D" id="1.20.58.1020">
    <property type="match status" value="1"/>
</dbReference>
<dbReference type="GO" id="GO:0000727">
    <property type="term" value="P:double-strand break repair via break-induced replication"/>
    <property type="evidence" value="ECO:0007669"/>
    <property type="project" value="TreeGrafter"/>
</dbReference>
<keyword evidence="3" id="KW-0235">DNA replication</keyword>
<dbReference type="OMA" id="NWIATSK"/>
<gene>
    <name evidence="6" type="ORF">VICG_00691</name>
</gene>
<dbReference type="STRING" id="993615.L2GN83"/>
<dbReference type="GO" id="GO:0000811">
    <property type="term" value="C:GINS complex"/>
    <property type="evidence" value="ECO:0007669"/>
    <property type="project" value="TreeGrafter"/>
</dbReference>
<dbReference type="Proteomes" id="UP000011082">
    <property type="component" value="Unassembled WGS sequence"/>
</dbReference>
<dbReference type="HOGENOM" id="CLU_078274_3_1_1"/>
<dbReference type="GO" id="GO:0006260">
    <property type="term" value="P:DNA replication"/>
    <property type="evidence" value="ECO:0007669"/>
    <property type="project" value="UniProtKB-KW"/>
</dbReference>
<dbReference type="InterPro" id="IPR007257">
    <property type="entry name" value="GINS_Psf2"/>
</dbReference>
<evidence type="ECO:0000259" key="5">
    <source>
        <dbReference type="Pfam" id="PF05916"/>
    </source>
</evidence>
<sequence>MTPEELINLSLQYEAEIEAFTTIPAKRLLTFDFKGCSPLKTCRIPLYLALHLQSLNLCSIIPPQYISKEYVENIIQKEKTETNFVELPEYFFEHSTLFMNDEIESAICELRSIRNSKIRKGLSNLDGKALYITGLSKWEFNQFKDIIRKPMVFGKKIEEVEEE</sequence>
<dbReference type="SUPFAM" id="SSF158573">
    <property type="entry name" value="GINS helical bundle-like"/>
    <property type="match status" value="1"/>
</dbReference>
<evidence type="ECO:0000313" key="6">
    <source>
        <dbReference type="EMBL" id="ELA42291.1"/>
    </source>
</evidence>
<dbReference type="Pfam" id="PF05916">
    <property type="entry name" value="Sld5"/>
    <property type="match status" value="1"/>
</dbReference>
<dbReference type="AlphaFoldDB" id="L2GN83"/>
<dbReference type="SUPFAM" id="SSF160059">
    <property type="entry name" value="PriA/YqbF domain"/>
    <property type="match status" value="1"/>
</dbReference>
<organism evidence="6 7">
    <name type="scientific">Vittaforma corneae (strain ATCC 50505)</name>
    <name type="common">Microsporidian parasite</name>
    <name type="synonym">Nosema corneum</name>
    <dbReference type="NCBI Taxonomy" id="993615"/>
    <lineage>
        <taxon>Eukaryota</taxon>
        <taxon>Fungi</taxon>
        <taxon>Fungi incertae sedis</taxon>
        <taxon>Microsporidia</taxon>
        <taxon>Nosematidae</taxon>
        <taxon>Vittaforma</taxon>
    </lineage>
</organism>
<evidence type="ECO:0000256" key="4">
    <source>
        <dbReference type="ARBA" id="ARBA00023242"/>
    </source>
</evidence>
<dbReference type="GeneID" id="19881407"/>
<keyword evidence="7" id="KW-1185">Reference proteome</keyword>
<comment type="similarity">
    <text evidence="2">Belongs to the GINS2/PSF2 family.</text>
</comment>
<dbReference type="PANTHER" id="PTHR12772">
    <property type="entry name" value="DNA REPLICATION COMPLEX GINS PROTEIN PSF2"/>
    <property type="match status" value="1"/>
</dbReference>
<protein>
    <recommendedName>
        <fullName evidence="5">GINS subunit domain-containing protein</fullName>
    </recommendedName>
</protein>
<dbReference type="FunCoup" id="L2GN83">
    <property type="interactions" value="150"/>
</dbReference>